<comment type="catalytic activity">
    <reaction evidence="4">
        <text>L-aspartate + L-glutamine + ATP + H2O = L-asparagine + L-glutamate + AMP + diphosphate + H(+)</text>
        <dbReference type="Rhea" id="RHEA:12228"/>
        <dbReference type="ChEBI" id="CHEBI:15377"/>
        <dbReference type="ChEBI" id="CHEBI:15378"/>
        <dbReference type="ChEBI" id="CHEBI:29985"/>
        <dbReference type="ChEBI" id="CHEBI:29991"/>
        <dbReference type="ChEBI" id="CHEBI:30616"/>
        <dbReference type="ChEBI" id="CHEBI:33019"/>
        <dbReference type="ChEBI" id="CHEBI:58048"/>
        <dbReference type="ChEBI" id="CHEBI:58359"/>
        <dbReference type="ChEBI" id="CHEBI:456215"/>
        <dbReference type="EC" id="6.3.5.4"/>
    </reaction>
</comment>
<keyword evidence="3" id="KW-0028">Amino-acid biosynthesis</keyword>
<sequence>MVNKYFFGKYSDKKIIFLTKNLYRTVSGDNQKIYCLEDYVEEVCSIIEQNDISSFEETISVLQDHVVNGLIIVEMVERTYIISPYLDSRLSWFENNKNIIFSDSSVEIAKYLNLKLSTKRLASQFIFELPYYPFQTISLWEELENIKPLNYLEISDKGCLEKRVPSYEVDTKDFNKLIIKIKEEFLNSINHDLNMGNEVSSDVSGGVDSATIAFTLNKLIPDFSILHAKSSTTANSDTKWATFIAKNLGRELKKFDSIEKTEKRFSVDEKYINDIIPSSPLLWADSEGYLKSVIDYQKDRKHPTHFLGIGGDELFTPMPSNPWNIVRQENLGGLLYALKYSLIMRRPFFSCLLDLLDNRGYSETVTQNLEIVFSESSEPIKRKLGWVDGLQVPDWLSEKSKQESQSFLHSLLFSNSDPIISDRTTFQMIQSLIFQKSVLRQIQLTTNSIYWATPFLHKKLVEICLQIPAKYKVSSKLTKPILQRALKGIVPIEVFNRGFKGDYSDALYSGYREAVRKNFHRLEQFELVKMGIVDVEKLKLELSLPAGNPSKIDYFEKLCSVERWIRQIKLYMKDE</sequence>
<dbReference type="EC" id="6.3.5.4" evidence="2"/>
<evidence type="ECO:0000259" key="5">
    <source>
        <dbReference type="Pfam" id="PF00733"/>
    </source>
</evidence>
<dbReference type="Pfam" id="PF00733">
    <property type="entry name" value="Asn_synthase"/>
    <property type="match status" value="1"/>
</dbReference>
<proteinExistence type="predicted"/>
<dbReference type="Gene3D" id="3.40.50.620">
    <property type="entry name" value="HUPs"/>
    <property type="match status" value="2"/>
</dbReference>
<accession>A0A074IX20</accession>
<evidence type="ECO:0000313" key="6">
    <source>
        <dbReference type="EMBL" id="KEO45436.1"/>
    </source>
</evidence>
<dbReference type="SUPFAM" id="SSF52402">
    <property type="entry name" value="Adenine nucleotide alpha hydrolases-like"/>
    <property type="match status" value="1"/>
</dbReference>
<gene>
    <name evidence="6" type="ORF">DL07_01835</name>
</gene>
<dbReference type="GO" id="GO:0004066">
    <property type="term" value="F:asparagine synthase (glutamine-hydrolyzing) activity"/>
    <property type="evidence" value="ECO:0007669"/>
    <property type="project" value="UniProtKB-EC"/>
</dbReference>
<dbReference type="InterPro" id="IPR001962">
    <property type="entry name" value="Asn_synthase"/>
</dbReference>
<evidence type="ECO:0000256" key="2">
    <source>
        <dbReference type="ARBA" id="ARBA00012737"/>
    </source>
</evidence>
<feature type="domain" description="Asparagine synthetase" evidence="5">
    <location>
        <begin position="181"/>
        <end position="562"/>
    </location>
</feature>
<keyword evidence="3" id="KW-0061">Asparagine biosynthesis</keyword>
<dbReference type="InterPro" id="IPR014729">
    <property type="entry name" value="Rossmann-like_a/b/a_fold"/>
</dbReference>
<comment type="pathway">
    <text evidence="1">Amino-acid biosynthesis; L-asparagine biosynthesis; L-asparagine from L-aspartate (L-Gln route): step 1/1.</text>
</comment>
<dbReference type="PANTHER" id="PTHR43284">
    <property type="entry name" value="ASPARAGINE SYNTHETASE (GLUTAMINE-HYDROLYZING)"/>
    <property type="match status" value="1"/>
</dbReference>
<evidence type="ECO:0000313" key="7">
    <source>
        <dbReference type="Proteomes" id="UP000027855"/>
    </source>
</evidence>
<evidence type="ECO:0000256" key="1">
    <source>
        <dbReference type="ARBA" id="ARBA00005187"/>
    </source>
</evidence>
<dbReference type="PANTHER" id="PTHR43284:SF1">
    <property type="entry name" value="ASPARAGINE SYNTHETASE"/>
    <property type="match status" value="1"/>
</dbReference>
<comment type="caution">
    <text evidence="6">The sequence shown here is derived from an EMBL/GenBank/DDBJ whole genome shotgun (WGS) entry which is preliminary data.</text>
</comment>
<reference evidence="6 7" key="1">
    <citation type="submission" date="2014-04" db="EMBL/GenBank/DDBJ databases">
        <title>Variable characteristics of bacteriocin-producing Streptococcus salivarius strains isolated from Malaysian subjects.</title>
        <authorList>
            <person name="Philip K."/>
            <person name="Barbour A."/>
        </authorList>
    </citation>
    <scope>NUCLEOTIDE SEQUENCE [LARGE SCALE GENOMIC DNA]</scope>
    <source>
        <strain evidence="6 7">NU10</strain>
    </source>
</reference>
<evidence type="ECO:0000256" key="3">
    <source>
        <dbReference type="ARBA" id="ARBA00022888"/>
    </source>
</evidence>
<dbReference type="Proteomes" id="UP000027855">
    <property type="component" value="Unassembled WGS sequence"/>
</dbReference>
<dbReference type="GO" id="GO:0006529">
    <property type="term" value="P:asparagine biosynthetic process"/>
    <property type="evidence" value="ECO:0007669"/>
    <property type="project" value="UniProtKB-KW"/>
</dbReference>
<dbReference type="AlphaFoldDB" id="A0A074IX20"/>
<evidence type="ECO:0000256" key="4">
    <source>
        <dbReference type="ARBA" id="ARBA00048741"/>
    </source>
</evidence>
<dbReference type="RefSeq" id="WP_037601744.1">
    <property type="nucleotide sequence ID" value="NZ_JJMS01000003.1"/>
</dbReference>
<dbReference type="EMBL" id="JJMT01000011">
    <property type="protein sequence ID" value="KEO45436.1"/>
    <property type="molecule type" value="Genomic_DNA"/>
</dbReference>
<dbReference type="InterPro" id="IPR051786">
    <property type="entry name" value="ASN_synthetase/amidase"/>
</dbReference>
<protein>
    <recommendedName>
        <fullName evidence="2">asparagine synthase (glutamine-hydrolyzing)</fullName>
        <ecNumber evidence="2">6.3.5.4</ecNumber>
    </recommendedName>
</protein>
<name>A0A074IX20_STRSL</name>
<organism evidence="6 7">
    <name type="scientific">Streptococcus salivarius</name>
    <dbReference type="NCBI Taxonomy" id="1304"/>
    <lineage>
        <taxon>Bacteria</taxon>
        <taxon>Bacillati</taxon>
        <taxon>Bacillota</taxon>
        <taxon>Bacilli</taxon>
        <taxon>Lactobacillales</taxon>
        <taxon>Streptococcaceae</taxon>
        <taxon>Streptococcus</taxon>
    </lineage>
</organism>